<proteinExistence type="predicted"/>
<feature type="non-terminal residue" evidence="1">
    <location>
        <position position="1"/>
    </location>
</feature>
<protein>
    <submittedName>
        <fullName evidence="1">Uncharacterized protein</fullName>
    </submittedName>
</protein>
<name>A0A392W8N4_9FABA</name>
<dbReference type="AlphaFoldDB" id="A0A392W8N4"/>
<organism evidence="1 2">
    <name type="scientific">Trifolium medium</name>
    <dbReference type="NCBI Taxonomy" id="97028"/>
    <lineage>
        <taxon>Eukaryota</taxon>
        <taxon>Viridiplantae</taxon>
        <taxon>Streptophyta</taxon>
        <taxon>Embryophyta</taxon>
        <taxon>Tracheophyta</taxon>
        <taxon>Spermatophyta</taxon>
        <taxon>Magnoliopsida</taxon>
        <taxon>eudicotyledons</taxon>
        <taxon>Gunneridae</taxon>
        <taxon>Pentapetalae</taxon>
        <taxon>rosids</taxon>
        <taxon>fabids</taxon>
        <taxon>Fabales</taxon>
        <taxon>Fabaceae</taxon>
        <taxon>Papilionoideae</taxon>
        <taxon>50 kb inversion clade</taxon>
        <taxon>NPAAA clade</taxon>
        <taxon>Hologalegina</taxon>
        <taxon>IRL clade</taxon>
        <taxon>Trifolieae</taxon>
        <taxon>Trifolium</taxon>
    </lineage>
</organism>
<dbReference type="Proteomes" id="UP000265520">
    <property type="component" value="Unassembled WGS sequence"/>
</dbReference>
<accession>A0A392W8N4</accession>
<evidence type="ECO:0000313" key="2">
    <source>
        <dbReference type="Proteomes" id="UP000265520"/>
    </source>
</evidence>
<keyword evidence="2" id="KW-1185">Reference proteome</keyword>
<reference evidence="1 2" key="1">
    <citation type="journal article" date="2018" name="Front. Plant Sci.">
        <title>Red Clover (Trifolium pratense) and Zigzag Clover (T. medium) - A Picture of Genomic Similarities and Differences.</title>
        <authorList>
            <person name="Dluhosova J."/>
            <person name="Istvanek J."/>
            <person name="Nedelnik J."/>
            <person name="Repkova J."/>
        </authorList>
    </citation>
    <scope>NUCLEOTIDE SEQUENCE [LARGE SCALE GENOMIC DNA]</scope>
    <source>
        <strain evidence="2">cv. 10/8</strain>
        <tissue evidence="1">Leaf</tissue>
    </source>
</reference>
<comment type="caution">
    <text evidence="1">The sequence shown here is derived from an EMBL/GenBank/DDBJ whole genome shotgun (WGS) entry which is preliminary data.</text>
</comment>
<dbReference type="EMBL" id="LXQA011406842">
    <property type="protein sequence ID" value="MCI96139.1"/>
    <property type="molecule type" value="Genomic_DNA"/>
</dbReference>
<sequence length="38" mass="4183">WKAPPQTEFSPPPFLIVLPGLCTSSLTAVWQVDQSIVE</sequence>
<evidence type="ECO:0000313" key="1">
    <source>
        <dbReference type="EMBL" id="MCI96139.1"/>
    </source>
</evidence>